<evidence type="ECO:0000256" key="7">
    <source>
        <dbReference type="SAM" id="Phobius"/>
    </source>
</evidence>
<dbReference type="PANTHER" id="PTHR30509:SF9">
    <property type="entry name" value="MULTIDRUG RESISTANCE PROTEIN MDTO"/>
    <property type="match status" value="1"/>
</dbReference>
<evidence type="ECO:0000256" key="1">
    <source>
        <dbReference type="ARBA" id="ARBA00004651"/>
    </source>
</evidence>
<feature type="transmembrane region" description="Helical" evidence="7">
    <location>
        <begin position="148"/>
        <end position="171"/>
    </location>
</feature>
<dbReference type="Proteomes" id="UP000280405">
    <property type="component" value="Unassembled WGS sequence"/>
</dbReference>
<accession>A0A3A8ET45</accession>
<feature type="transmembrane region" description="Helical" evidence="7">
    <location>
        <begin position="116"/>
        <end position="136"/>
    </location>
</feature>
<keyword evidence="5 7" id="KW-1133">Transmembrane helix</keyword>
<comment type="subcellular location">
    <subcellularLocation>
        <location evidence="1">Cell membrane</location>
        <topology evidence="1">Multi-pass membrane protein</topology>
    </subcellularLocation>
</comment>
<gene>
    <name evidence="8" type="ORF">D7V20_08795</name>
</gene>
<feature type="transmembrane region" description="Helical" evidence="7">
    <location>
        <begin position="24"/>
        <end position="53"/>
    </location>
</feature>
<feature type="transmembrane region" description="Helical" evidence="7">
    <location>
        <begin position="91"/>
        <end position="109"/>
    </location>
</feature>
<comment type="caution">
    <text evidence="8">The sequence shown here is derived from an EMBL/GenBank/DDBJ whole genome shotgun (WGS) entry which is preliminary data.</text>
</comment>
<evidence type="ECO:0000256" key="6">
    <source>
        <dbReference type="ARBA" id="ARBA00023136"/>
    </source>
</evidence>
<evidence type="ECO:0000313" key="8">
    <source>
        <dbReference type="EMBL" id="RKG38027.1"/>
    </source>
</evidence>
<evidence type="ECO:0000313" key="9">
    <source>
        <dbReference type="Proteomes" id="UP000280405"/>
    </source>
</evidence>
<keyword evidence="6 7" id="KW-0472">Membrane</keyword>
<dbReference type="RefSeq" id="WP_120383930.1">
    <property type="nucleotide sequence ID" value="NZ_RAXT01000014.1"/>
</dbReference>
<feature type="transmembrane region" description="Helical" evidence="7">
    <location>
        <begin position="501"/>
        <end position="523"/>
    </location>
</feature>
<keyword evidence="2" id="KW-0813">Transport</keyword>
<sequence>MLLIKPLLAFRPNKLDWIFATKTFIAGMLALYIAFALDLSNPIWAIGTVFVIANPYSGMTASKSIYRLLGTLFGAIFAVAIMPFLINTPLLFTFVLASWVGVCLYLSLIDRSPRSYVVMLAGYTAVIICFNSIYYIDKISIFDMALGRFIEISLGVVCSAVVTATIFPMHLGPVVQVRVTKTLQDTKQAFDSILSNHQHLDNYTQLLAGITRDTSDIHTMAVHLSYEKSKFKGMTKPLQELLHQVTMLVANLVAMSERIKQLDQIDLRYKPYLQALHDDVDVFLDDKNAIEENQLRQLPATFEQKFQIIAQHATPEQQVILGSLKMDIRHFIQNFRAEKLIWQRIQVGDNTLPKMIAPLTTAYPSLHRDYGVAVRGGLSAFLTIIIACVIWIYSGWKTGFMLAEMAAITACVLTFLDDPVPALKVFIRASVYGAILVFIYAFGIFPHVTTFWELMVVLAPFIIFCIMLYSHPPLNGLGLPLIMNTVMGLGLQNRYAMDQIAYFDFSISTIFGPIISIFVVHVVRSMSPDITVQRILARHYKAMREAIEIPYGLGFRIHLRSMLDRIGVLNTKPVQSEQLKIEINNALIESSAVVDLTRLQELVKKLSPEAPVRHSIVELQQLLDQWLAQREVNQFGQKVPAALLTMFDQVLSDVQTVGDGDIRLRVEISVNNIRNSICHQHVGANTDSVTFVGA</sequence>
<dbReference type="Pfam" id="PF04632">
    <property type="entry name" value="FUSC"/>
    <property type="match status" value="1"/>
</dbReference>
<feature type="transmembrane region" description="Helical" evidence="7">
    <location>
        <begin position="65"/>
        <end position="85"/>
    </location>
</feature>
<dbReference type="OrthoDB" id="9807111at2"/>
<feature type="transmembrane region" description="Helical" evidence="7">
    <location>
        <begin position="425"/>
        <end position="445"/>
    </location>
</feature>
<dbReference type="GO" id="GO:0022857">
    <property type="term" value="F:transmembrane transporter activity"/>
    <property type="evidence" value="ECO:0007669"/>
    <property type="project" value="InterPro"/>
</dbReference>
<dbReference type="PANTHER" id="PTHR30509">
    <property type="entry name" value="P-HYDROXYBENZOIC ACID EFFLUX PUMP SUBUNIT-RELATED"/>
    <property type="match status" value="1"/>
</dbReference>
<protein>
    <submittedName>
        <fullName evidence="8">FUSC family protein</fullName>
    </submittedName>
</protein>
<evidence type="ECO:0000256" key="5">
    <source>
        <dbReference type="ARBA" id="ARBA00022989"/>
    </source>
</evidence>
<organism evidence="8 9">
    <name type="scientific">Acinetobacter rongchengensis</name>
    <dbReference type="NCBI Taxonomy" id="2419601"/>
    <lineage>
        <taxon>Bacteria</taxon>
        <taxon>Pseudomonadati</taxon>
        <taxon>Pseudomonadota</taxon>
        <taxon>Gammaproteobacteria</taxon>
        <taxon>Moraxellales</taxon>
        <taxon>Moraxellaceae</taxon>
        <taxon>Acinetobacter</taxon>
    </lineage>
</organism>
<reference evidence="8 9" key="1">
    <citation type="submission" date="2018-09" db="EMBL/GenBank/DDBJ databases">
        <title>The draft genome of Acinetobacter spp. strains.</title>
        <authorList>
            <person name="Qin J."/>
            <person name="Feng Y."/>
            <person name="Zong Z."/>
        </authorList>
    </citation>
    <scope>NUCLEOTIDE SEQUENCE [LARGE SCALE GENOMIC DNA]</scope>
    <source>
        <strain evidence="8 9">WCHAc060115</strain>
    </source>
</reference>
<feature type="transmembrane region" description="Helical" evidence="7">
    <location>
        <begin position="451"/>
        <end position="470"/>
    </location>
</feature>
<name>A0A3A8ET45_9GAMM</name>
<evidence type="ECO:0000256" key="3">
    <source>
        <dbReference type="ARBA" id="ARBA00022475"/>
    </source>
</evidence>
<feature type="transmembrane region" description="Helical" evidence="7">
    <location>
        <begin position="372"/>
        <end position="393"/>
    </location>
</feature>
<evidence type="ECO:0000256" key="2">
    <source>
        <dbReference type="ARBA" id="ARBA00022448"/>
    </source>
</evidence>
<evidence type="ECO:0000256" key="4">
    <source>
        <dbReference type="ARBA" id="ARBA00022692"/>
    </source>
</evidence>
<keyword evidence="4 7" id="KW-0812">Transmembrane</keyword>
<proteinExistence type="predicted"/>
<dbReference type="AlphaFoldDB" id="A0A3A8ET45"/>
<dbReference type="GO" id="GO:0005886">
    <property type="term" value="C:plasma membrane"/>
    <property type="evidence" value="ECO:0007669"/>
    <property type="project" value="UniProtKB-SubCell"/>
</dbReference>
<dbReference type="InterPro" id="IPR006726">
    <property type="entry name" value="PHBA_efflux_AaeB/fusaric-R"/>
</dbReference>
<dbReference type="EMBL" id="RAXT01000014">
    <property type="protein sequence ID" value="RKG38027.1"/>
    <property type="molecule type" value="Genomic_DNA"/>
</dbReference>
<keyword evidence="3" id="KW-1003">Cell membrane</keyword>
<keyword evidence="9" id="KW-1185">Reference proteome</keyword>